<reference evidence="1" key="2">
    <citation type="submission" date="2023-07" db="EMBL/GenBank/DDBJ databases">
        <authorList>
            <person name="Shen H."/>
        </authorList>
    </citation>
    <scope>NUCLEOTIDE SEQUENCE</scope>
    <source>
        <strain evidence="1">TNR-22</strain>
    </source>
</reference>
<sequence>MSEYQNKAVQLLEARHGFEDCNDLENSRERFLQSALELFRALGGTQNDAAAQFQKAFSTPVGTTADTIGDVMAAVAAISNIQDLDMMQAAYNMLDAGWREIEADLPVRMRAR</sequence>
<accession>A0ABT8YR53</accession>
<comment type="caution">
    <text evidence="1">The sequence shown here is derived from an EMBL/GenBank/DDBJ whole genome shotgun (WGS) entry which is preliminary data.</text>
</comment>
<protein>
    <submittedName>
        <fullName evidence="1">Uncharacterized protein</fullName>
    </submittedName>
</protein>
<dbReference type="RefSeq" id="WP_304377687.1">
    <property type="nucleotide sequence ID" value="NZ_JAUOZU010000013.1"/>
</dbReference>
<keyword evidence="2" id="KW-1185">Reference proteome</keyword>
<dbReference type="EMBL" id="JAUOZU010000013">
    <property type="protein sequence ID" value="MDO6965754.1"/>
    <property type="molecule type" value="Genomic_DNA"/>
</dbReference>
<reference evidence="1" key="1">
    <citation type="journal article" date="2015" name="Int. J. Syst. Evol. Microbiol.">
        <title>Rhizobium alvei sp. nov., isolated from a freshwater river.</title>
        <authorList>
            <person name="Sheu S.Y."/>
            <person name="Huang H.W."/>
            <person name="Young C.C."/>
            <person name="Chen W.M."/>
        </authorList>
    </citation>
    <scope>NUCLEOTIDE SEQUENCE</scope>
    <source>
        <strain evidence="1">TNR-22</strain>
    </source>
</reference>
<proteinExistence type="predicted"/>
<evidence type="ECO:0000313" key="2">
    <source>
        <dbReference type="Proteomes" id="UP001174932"/>
    </source>
</evidence>
<organism evidence="1 2">
    <name type="scientific">Rhizobium alvei</name>
    <dbReference type="NCBI Taxonomy" id="1132659"/>
    <lineage>
        <taxon>Bacteria</taxon>
        <taxon>Pseudomonadati</taxon>
        <taxon>Pseudomonadota</taxon>
        <taxon>Alphaproteobacteria</taxon>
        <taxon>Hyphomicrobiales</taxon>
        <taxon>Rhizobiaceae</taxon>
        <taxon>Rhizobium/Agrobacterium group</taxon>
        <taxon>Rhizobium</taxon>
    </lineage>
</organism>
<name>A0ABT8YR53_9HYPH</name>
<dbReference type="Proteomes" id="UP001174932">
    <property type="component" value="Unassembled WGS sequence"/>
</dbReference>
<gene>
    <name evidence="1" type="ORF">Q4481_17460</name>
</gene>
<evidence type="ECO:0000313" key="1">
    <source>
        <dbReference type="EMBL" id="MDO6965754.1"/>
    </source>
</evidence>